<protein>
    <recommendedName>
        <fullName evidence="1">Cyclic nucleotide-binding domain-containing protein</fullName>
    </recommendedName>
</protein>
<dbReference type="PROSITE" id="PS50042">
    <property type="entry name" value="CNMP_BINDING_3"/>
    <property type="match status" value="1"/>
</dbReference>
<sequence>MSYIERFRPLIHKLLKYGVTPADAALLSEKFYCRTYQAKEHLFTEGDQYPFMVYVLSGYLQLYTTEADGTTNVRILAGPGDFAGCVEATLYDQPAFYTAECITKCQFVIIDGHFQRMVREKSEWFRLLQAFILRRIVALSREKEDMLPLRATDRYLYFKRRYPLFVDNIPAGIIADYIGVRPQSLSRIKHSLR</sequence>
<evidence type="ECO:0000313" key="3">
    <source>
        <dbReference type="Proteomes" id="UP000837803"/>
    </source>
</evidence>
<comment type="caution">
    <text evidence="2">The sequence shown here is derived from an EMBL/GenBank/DDBJ whole genome shotgun (WGS) entry which is preliminary data.</text>
</comment>
<dbReference type="InterPro" id="IPR014710">
    <property type="entry name" value="RmlC-like_jellyroll"/>
</dbReference>
<gene>
    <name evidence="2" type="ORF">LEM8419_02376</name>
</gene>
<feature type="domain" description="Cyclic nucleotide-binding" evidence="1">
    <location>
        <begin position="15"/>
        <end position="111"/>
    </location>
</feature>
<name>A0ABM9B2A4_9BACT</name>
<dbReference type="Proteomes" id="UP000837803">
    <property type="component" value="Unassembled WGS sequence"/>
</dbReference>
<reference evidence="2" key="1">
    <citation type="submission" date="2021-12" db="EMBL/GenBank/DDBJ databases">
        <authorList>
            <person name="Rodrigo-Torres L."/>
            <person name="Arahal R. D."/>
            <person name="Lucena T."/>
        </authorList>
    </citation>
    <scope>NUCLEOTIDE SEQUENCE</scope>
    <source>
        <strain evidence="2">CECT 8419</strain>
    </source>
</reference>
<dbReference type="InterPro" id="IPR000595">
    <property type="entry name" value="cNMP-bd_dom"/>
</dbReference>
<evidence type="ECO:0000313" key="2">
    <source>
        <dbReference type="EMBL" id="CAH1001473.1"/>
    </source>
</evidence>
<dbReference type="SUPFAM" id="SSF51206">
    <property type="entry name" value="cAMP-binding domain-like"/>
    <property type="match status" value="1"/>
</dbReference>
<proteinExistence type="predicted"/>
<keyword evidence="3" id="KW-1185">Reference proteome</keyword>
<accession>A0ABM9B2A4</accession>
<dbReference type="CDD" id="cd00038">
    <property type="entry name" value="CAP_ED"/>
    <property type="match status" value="1"/>
</dbReference>
<dbReference type="RefSeq" id="WP_238751325.1">
    <property type="nucleotide sequence ID" value="NZ_CAKLPZ010000003.1"/>
</dbReference>
<evidence type="ECO:0000259" key="1">
    <source>
        <dbReference type="PROSITE" id="PS50042"/>
    </source>
</evidence>
<organism evidence="2 3">
    <name type="scientific">Neolewinella maritima</name>
    <dbReference type="NCBI Taxonomy" id="1383882"/>
    <lineage>
        <taxon>Bacteria</taxon>
        <taxon>Pseudomonadati</taxon>
        <taxon>Bacteroidota</taxon>
        <taxon>Saprospiria</taxon>
        <taxon>Saprospirales</taxon>
        <taxon>Lewinellaceae</taxon>
        <taxon>Neolewinella</taxon>
    </lineage>
</organism>
<dbReference type="Gene3D" id="2.60.120.10">
    <property type="entry name" value="Jelly Rolls"/>
    <property type="match status" value="1"/>
</dbReference>
<dbReference type="Pfam" id="PF00027">
    <property type="entry name" value="cNMP_binding"/>
    <property type="match status" value="1"/>
</dbReference>
<dbReference type="InterPro" id="IPR018490">
    <property type="entry name" value="cNMP-bd_dom_sf"/>
</dbReference>
<dbReference type="EMBL" id="CAKLPZ010000003">
    <property type="protein sequence ID" value="CAH1001473.1"/>
    <property type="molecule type" value="Genomic_DNA"/>
</dbReference>